<sequence length="60" mass="7253">MISPDQLAPIKYWYAFHWSECVLCGRSKSWKERISDKPKPEDPHERHIQEPAWACDDHFR</sequence>
<evidence type="ECO:0000313" key="2">
    <source>
        <dbReference type="EMBL" id="KKL68657.1"/>
    </source>
</evidence>
<comment type="caution">
    <text evidence="2">The sequence shown here is derived from an EMBL/GenBank/DDBJ whole genome shotgun (WGS) entry which is preliminary data.</text>
</comment>
<name>A0A0F9GZY8_9ZZZZ</name>
<accession>A0A0F9GZY8</accession>
<reference evidence="2" key="1">
    <citation type="journal article" date="2015" name="Nature">
        <title>Complex archaea that bridge the gap between prokaryotes and eukaryotes.</title>
        <authorList>
            <person name="Spang A."/>
            <person name="Saw J.H."/>
            <person name="Jorgensen S.L."/>
            <person name="Zaremba-Niedzwiedzka K."/>
            <person name="Martijn J."/>
            <person name="Lind A.E."/>
            <person name="van Eijk R."/>
            <person name="Schleper C."/>
            <person name="Guy L."/>
            <person name="Ettema T.J."/>
        </authorList>
    </citation>
    <scope>NUCLEOTIDE SEQUENCE</scope>
</reference>
<dbReference type="AlphaFoldDB" id="A0A0F9GZY8"/>
<proteinExistence type="predicted"/>
<organism evidence="2">
    <name type="scientific">marine sediment metagenome</name>
    <dbReference type="NCBI Taxonomy" id="412755"/>
    <lineage>
        <taxon>unclassified sequences</taxon>
        <taxon>metagenomes</taxon>
        <taxon>ecological metagenomes</taxon>
    </lineage>
</organism>
<evidence type="ECO:0000256" key="1">
    <source>
        <dbReference type="SAM" id="MobiDB-lite"/>
    </source>
</evidence>
<feature type="region of interest" description="Disordered" evidence="1">
    <location>
        <begin position="34"/>
        <end position="60"/>
    </location>
</feature>
<dbReference type="EMBL" id="LAZR01026462">
    <property type="protein sequence ID" value="KKL68657.1"/>
    <property type="molecule type" value="Genomic_DNA"/>
</dbReference>
<gene>
    <name evidence="2" type="ORF">LCGC14_2122790</name>
</gene>
<protein>
    <submittedName>
        <fullName evidence="2">Uncharacterized protein</fullName>
    </submittedName>
</protein>